<feature type="domain" description="TrwC relaxase" evidence="4">
    <location>
        <begin position="17"/>
        <end position="321"/>
    </location>
</feature>
<dbReference type="Gene3D" id="2.30.30.940">
    <property type="match status" value="1"/>
</dbReference>
<dbReference type="Pfam" id="PF08751">
    <property type="entry name" value="TrwC"/>
    <property type="match status" value="1"/>
</dbReference>
<feature type="compositionally biased region" description="Basic and acidic residues" evidence="3">
    <location>
        <begin position="1130"/>
        <end position="1155"/>
    </location>
</feature>
<feature type="compositionally biased region" description="Basic and acidic residues" evidence="3">
    <location>
        <begin position="1181"/>
        <end position="1191"/>
    </location>
</feature>
<protein>
    <submittedName>
        <fullName evidence="5">Relaxase domain-containing protein</fullName>
    </submittedName>
</protein>
<keyword evidence="1" id="KW-0547">Nucleotide-binding</keyword>
<keyword evidence="6" id="KW-1185">Reference proteome</keyword>
<evidence type="ECO:0000256" key="1">
    <source>
        <dbReference type="ARBA" id="ARBA00022741"/>
    </source>
</evidence>
<organism evidence="5 6">
    <name type="scientific">Candidatus Nephthysia bennettiae</name>
    <dbReference type="NCBI Taxonomy" id="3127016"/>
    <lineage>
        <taxon>Bacteria</taxon>
        <taxon>Bacillati</taxon>
        <taxon>Candidatus Dormiibacterota</taxon>
        <taxon>Candidatus Dormibacteria</taxon>
        <taxon>Candidatus Dormibacterales</taxon>
        <taxon>Candidatus Dormibacteraceae</taxon>
        <taxon>Candidatus Nephthysia</taxon>
    </lineage>
</organism>
<dbReference type="Pfam" id="PF13604">
    <property type="entry name" value="AAA_30"/>
    <property type="match status" value="1"/>
</dbReference>
<gene>
    <name evidence="5" type="ORF">JF922_24425</name>
</gene>
<reference evidence="5" key="1">
    <citation type="submission" date="2020-10" db="EMBL/GenBank/DDBJ databases">
        <title>Ca. Dormibacterota MAGs.</title>
        <authorList>
            <person name="Montgomery K."/>
        </authorList>
    </citation>
    <scope>NUCLEOTIDE SEQUENCE [LARGE SCALE GENOMIC DNA]</scope>
    <source>
        <strain evidence="5">SC8812_S17_10</strain>
    </source>
</reference>
<dbReference type="Proteomes" id="UP000612893">
    <property type="component" value="Unassembled WGS sequence"/>
</dbReference>
<feature type="region of interest" description="Disordered" evidence="3">
    <location>
        <begin position="1105"/>
        <end position="1246"/>
    </location>
</feature>
<name>A0A934NA84_9BACT</name>
<sequence>MAFSHHKISVGGEGQSAGAALSYLADPQAKSADYYSESKRAPMRWAASDRAKAQLGLGDHVELWKVERLLNGLHPYTGDLLRRYGATKTMIGAIDVTESPAPKSVSILWALADFELKKQIEGMVVGAVAGAVGVMTRHVPLVRERYGPGPHDVRAIKANDVVGLQVLHSTARLSESKPGIPDPQLHVHALLFADLREDGKLRAIDSRLILQHQTELDGEAQASLAMELARAGFEIERTPILGPNGKVKRIAWEVKGIPASLIKAMSGRSQEISELTQRYREETGREASGPGWDRYVAGKRGAKAHVEASELAAIWAEEAAKHGLDAEAVQRVVAEAFERAKHWVEPDERSPQAEQLRQEILRDICRDHALVPKRQLDALAQQRAIGLVSPYTAQTVVANLFGDGDLLLTSDDQVTTLEVLAHEQRAERALRRLVQGGPGPSVDQERLDAKLREAEERERPFDPGQREAIALALSGARFVSIAGPAGTGKGYASRAMVDLWHEQGRRAYALAVAGRTTQQAAHDSGAEPLTLDGLHARTSHDTLQLRESDVLLVDEAAMIDHHRYANLLEAAADAGATVVQVGDDKQLNPVGPGGLWTLFHAMAGEQGSATELRQIHRARNPAEAQAWTDMRNGRIEQALSWYRDVGQLHLYQTRPELLQGMVANWWQQDRDNAMIVDTSNAERDSLNRMAQAKRLEAAELGAEPFQLANGREIRAGDRVLFAHEPHHLDPLLNAPGPRIENGTTATVRELIVMPGQSGALEAQAVTLELHEPGGSRQVQVDATADLELGYARHAMKSQGMTVKGSNIGISSQTGQQELYEMTTRTQEGTHIHALRVEVAELGVDPDVLEAPASPHQLPGREVHEVQQRDQEAASEPLPSDPELEPAGVQVNAEPQLAEMTLDRSSRDLDRVRMFNQSELRKDQVVSFGEQLPLREPTGVELGELGVVKSVHQGGINFDYARVQLVGGRIVNVYQTDHVQPAPDITPEAVYGQQPTVSQRNPDASINLPLENGVIVQQGDLVRFPDSQAEGRIVEVSRSPASPSSRGLVELSEGGQRVPLYGASKVEIVKSAQEIAAESVQRAEAAQADAAAVESATIKGIEKQALRSGPKRAVGNAELAPSPEAKATELIARDTRQQGRELDVPEGRQDIRHDEQQLAAPEQTQEPAAPQPEPDVQQTVERAQEAAREAARPEPQPSPEHEQQVAETHRQLQQQAADRSAGHPTPSRSPEVEAQPEAATPTPEMAR</sequence>
<accession>A0A934NA84</accession>
<evidence type="ECO:0000313" key="5">
    <source>
        <dbReference type="EMBL" id="MBJ7601206.1"/>
    </source>
</evidence>
<dbReference type="InterPro" id="IPR027417">
    <property type="entry name" value="P-loop_NTPase"/>
</dbReference>
<dbReference type="NCBIfam" id="NF041492">
    <property type="entry name" value="MobF"/>
    <property type="match status" value="1"/>
</dbReference>
<dbReference type="InterPro" id="IPR014862">
    <property type="entry name" value="TrwC"/>
</dbReference>
<dbReference type="Gene3D" id="3.40.50.300">
    <property type="entry name" value="P-loop containing nucleotide triphosphate hydrolases"/>
    <property type="match status" value="2"/>
</dbReference>
<dbReference type="SUPFAM" id="SSF52540">
    <property type="entry name" value="P-loop containing nucleoside triphosphate hydrolases"/>
    <property type="match status" value="2"/>
</dbReference>
<evidence type="ECO:0000259" key="4">
    <source>
        <dbReference type="Pfam" id="PF08751"/>
    </source>
</evidence>
<feature type="compositionally biased region" description="Basic and acidic residues" evidence="3">
    <location>
        <begin position="1198"/>
        <end position="1209"/>
    </location>
</feature>
<evidence type="ECO:0000313" key="6">
    <source>
        <dbReference type="Proteomes" id="UP000612893"/>
    </source>
</evidence>
<dbReference type="AlphaFoldDB" id="A0A934NA84"/>
<dbReference type="PANTHER" id="PTHR43788">
    <property type="entry name" value="DNA2/NAM7 HELICASE FAMILY MEMBER"/>
    <property type="match status" value="1"/>
</dbReference>
<dbReference type="SUPFAM" id="SSF55464">
    <property type="entry name" value="Origin of replication-binding domain, RBD-like"/>
    <property type="match status" value="1"/>
</dbReference>
<dbReference type="InterPro" id="IPR050534">
    <property type="entry name" value="Coronavir_polyprotein_1ab"/>
</dbReference>
<dbReference type="RefSeq" id="WP_338205351.1">
    <property type="nucleotide sequence ID" value="NZ_JAEKNR010000238.1"/>
</dbReference>
<dbReference type="PANTHER" id="PTHR43788:SF6">
    <property type="entry name" value="DNA HELICASE B"/>
    <property type="match status" value="1"/>
</dbReference>
<dbReference type="EMBL" id="JAEKNR010000238">
    <property type="protein sequence ID" value="MBJ7601206.1"/>
    <property type="molecule type" value="Genomic_DNA"/>
</dbReference>
<dbReference type="GO" id="GO:0003678">
    <property type="term" value="F:DNA helicase activity"/>
    <property type="evidence" value="ECO:0007669"/>
    <property type="project" value="UniProtKB-ARBA"/>
</dbReference>
<comment type="caution">
    <text evidence="5">The sequence shown here is derived from an EMBL/GenBank/DDBJ whole genome shotgun (WGS) entry which is preliminary data.</text>
</comment>
<keyword evidence="2" id="KW-0067">ATP-binding</keyword>
<feature type="compositionally biased region" description="Basic and acidic residues" evidence="3">
    <location>
        <begin position="858"/>
        <end position="871"/>
    </location>
</feature>
<proteinExistence type="predicted"/>
<evidence type="ECO:0000256" key="2">
    <source>
        <dbReference type="ARBA" id="ARBA00022840"/>
    </source>
</evidence>
<dbReference type="GO" id="GO:0005524">
    <property type="term" value="F:ATP binding"/>
    <property type="evidence" value="ECO:0007669"/>
    <property type="project" value="UniProtKB-KW"/>
</dbReference>
<feature type="compositionally biased region" description="Low complexity" evidence="3">
    <location>
        <begin position="1156"/>
        <end position="1167"/>
    </location>
</feature>
<feature type="region of interest" description="Disordered" evidence="3">
    <location>
        <begin position="848"/>
        <end position="887"/>
    </location>
</feature>
<evidence type="ECO:0000256" key="3">
    <source>
        <dbReference type="SAM" id="MobiDB-lite"/>
    </source>
</evidence>